<dbReference type="SUPFAM" id="SSF53335">
    <property type="entry name" value="S-adenosyl-L-methionine-dependent methyltransferases"/>
    <property type="match status" value="1"/>
</dbReference>
<evidence type="ECO:0000259" key="1">
    <source>
        <dbReference type="Pfam" id="PF08241"/>
    </source>
</evidence>
<dbReference type="Gene3D" id="3.40.50.150">
    <property type="entry name" value="Vaccinia Virus protein VP39"/>
    <property type="match status" value="1"/>
</dbReference>
<protein>
    <recommendedName>
        <fullName evidence="1">Methyltransferase type 11 domain-containing protein</fullName>
    </recommendedName>
</protein>
<accession>A0A382G2J5</accession>
<organism evidence="2">
    <name type="scientific">marine metagenome</name>
    <dbReference type="NCBI Taxonomy" id="408172"/>
    <lineage>
        <taxon>unclassified sequences</taxon>
        <taxon>metagenomes</taxon>
        <taxon>ecological metagenomes</taxon>
    </lineage>
</organism>
<gene>
    <name evidence="2" type="ORF">METZ01_LOCUS222314</name>
</gene>
<dbReference type="EMBL" id="UINC01053212">
    <property type="protein sequence ID" value="SVB69460.1"/>
    <property type="molecule type" value="Genomic_DNA"/>
</dbReference>
<dbReference type="InterPro" id="IPR029063">
    <property type="entry name" value="SAM-dependent_MTases_sf"/>
</dbReference>
<name>A0A382G2J5_9ZZZZ</name>
<dbReference type="PANTHER" id="PTHR43861:SF6">
    <property type="entry name" value="METHYLTRANSFERASE TYPE 11"/>
    <property type="match status" value="1"/>
</dbReference>
<feature type="domain" description="Methyltransferase type 11" evidence="1">
    <location>
        <begin position="49"/>
        <end position="143"/>
    </location>
</feature>
<dbReference type="GO" id="GO:0008757">
    <property type="term" value="F:S-adenosylmethionine-dependent methyltransferase activity"/>
    <property type="evidence" value="ECO:0007669"/>
    <property type="project" value="InterPro"/>
</dbReference>
<reference evidence="2" key="1">
    <citation type="submission" date="2018-05" db="EMBL/GenBank/DDBJ databases">
        <authorList>
            <person name="Lanie J.A."/>
            <person name="Ng W.-L."/>
            <person name="Kazmierczak K.M."/>
            <person name="Andrzejewski T.M."/>
            <person name="Davidsen T.M."/>
            <person name="Wayne K.J."/>
            <person name="Tettelin H."/>
            <person name="Glass J.I."/>
            <person name="Rusch D."/>
            <person name="Podicherti R."/>
            <person name="Tsui H.-C.T."/>
            <person name="Winkler M.E."/>
        </authorList>
    </citation>
    <scope>NUCLEOTIDE SEQUENCE</scope>
</reference>
<sequence>MGDELKRKYEKIYKDGKESFFSIFEDGENISETEEVVWSSVDWNGKRVIDIGCGTGEVAAGIAKHGAEHVLGVDYATTAIEIANQKHYDIKNLEFQACSLDEFVPDYEADVVISLGTLEHMDDPNTALHKIIRLVRNDGKVILTCPYFINVRGLVWMTLALALDVPMSLTDKHFISPFDIKKWLHGSDYALTNVTYFDHHLANGDKMLIDMEKRLHNALRDAELPVGKVPELMGWLTMLVKEERSTLERMNGACALYLIEGKGNV</sequence>
<proteinExistence type="predicted"/>
<dbReference type="PANTHER" id="PTHR43861">
    <property type="entry name" value="TRANS-ACONITATE 2-METHYLTRANSFERASE-RELATED"/>
    <property type="match status" value="1"/>
</dbReference>
<dbReference type="InterPro" id="IPR013216">
    <property type="entry name" value="Methyltransf_11"/>
</dbReference>
<dbReference type="AlphaFoldDB" id="A0A382G2J5"/>
<dbReference type="Pfam" id="PF08241">
    <property type="entry name" value="Methyltransf_11"/>
    <property type="match status" value="1"/>
</dbReference>
<evidence type="ECO:0000313" key="2">
    <source>
        <dbReference type="EMBL" id="SVB69460.1"/>
    </source>
</evidence>
<dbReference type="CDD" id="cd02440">
    <property type="entry name" value="AdoMet_MTases"/>
    <property type="match status" value="1"/>
</dbReference>